<feature type="region of interest" description="Disordered" evidence="1">
    <location>
        <begin position="84"/>
        <end position="116"/>
    </location>
</feature>
<reference evidence="3 4" key="1">
    <citation type="submission" date="2019-03" db="EMBL/GenBank/DDBJ databases">
        <title>Paraburkholderia sp. 7MH5, isolated from subtropical forest soil.</title>
        <authorList>
            <person name="Gao Z.-H."/>
            <person name="Qiu L.-H."/>
        </authorList>
    </citation>
    <scope>NUCLEOTIDE SEQUENCE [LARGE SCALE GENOMIC DNA]</scope>
    <source>
        <strain evidence="3 4">7MH5</strain>
    </source>
</reference>
<keyword evidence="2" id="KW-0812">Transmembrane</keyword>
<evidence type="ECO:0000256" key="2">
    <source>
        <dbReference type="SAM" id="Phobius"/>
    </source>
</evidence>
<dbReference type="OrthoDB" id="9100881at2"/>
<evidence type="ECO:0000313" key="4">
    <source>
        <dbReference type="Proteomes" id="UP000295727"/>
    </source>
</evidence>
<dbReference type="AlphaFoldDB" id="A0A4P7CQP8"/>
<proteinExistence type="predicted"/>
<keyword evidence="2" id="KW-0472">Membrane</keyword>
<keyword evidence="4" id="KW-1185">Reference proteome</keyword>
<evidence type="ECO:0000313" key="3">
    <source>
        <dbReference type="EMBL" id="QBQ98208.1"/>
    </source>
</evidence>
<feature type="transmembrane region" description="Helical" evidence="2">
    <location>
        <begin position="6"/>
        <end position="27"/>
    </location>
</feature>
<dbReference type="RefSeq" id="WP_134749814.1">
    <property type="nucleotide sequence ID" value="NZ_CP038148.1"/>
</dbReference>
<dbReference type="Proteomes" id="UP000295727">
    <property type="component" value="Chromosome 1"/>
</dbReference>
<accession>A0A4P7CQP8</accession>
<dbReference type="KEGG" id="ppai:E1956_14180"/>
<evidence type="ECO:0000256" key="1">
    <source>
        <dbReference type="SAM" id="MobiDB-lite"/>
    </source>
</evidence>
<organism evidence="3 4">
    <name type="scientific">Paraburkholderia pallida</name>
    <dbReference type="NCBI Taxonomy" id="2547399"/>
    <lineage>
        <taxon>Bacteria</taxon>
        <taxon>Pseudomonadati</taxon>
        <taxon>Pseudomonadota</taxon>
        <taxon>Betaproteobacteria</taxon>
        <taxon>Burkholderiales</taxon>
        <taxon>Burkholderiaceae</taxon>
        <taxon>Paraburkholderia</taxon>
    </lineage>
</organism>
<name>A0A4P7CQP8_9BURK</name>
<dbReference type="EMBL" id="CP038148">
    <property type="protein sequence ID" value="QBQ98208.1"/>
    <property type="molecule type" value="Genomic_DNA"/>
</dbReference>
<protein>
    <submittedName>
        <fullName evidence="3">Uncharacterized protein</fullName>
    </submittedName>
</protein>
<gene>
    <name evidence="3" type="ORF">E1956_14180</name>
</gene>
<sequence>MARNKPGLIGTLFAVGALGATAGMLAWRWSQRHRMQRQSFYRDLSRWEGEGGALVENGTGAPDVAAADSGAGMADTMHATRAVSKVTHGPVNGSSSDESNGAWPFPHGSGDPATRH</sequence>
<keyword evidence="2" id="KW-1133">Transmembrane helix</keyword>